<evidence type="ECO:0000256" key="10">
    <source>
        <dbReference type="ARBA" id="ARBA00030407"/>
    </source>
</evidence>
<evidence type="ECO:0000256" key="5">
    <source>
        <dbReference type="ARBA" id="ARBA00022679"/>
    </source>
</evidence>
<dbReference type="Gene3D" id="3.90.1170.40">
    <property type="entry name" value="Molybdopterin biosynthesis MoaE subunit"/>
    <property type="match status" value="1"/>
</dbReference>
<evidence type="ECO:0000256" key="1">
    <source>
        <dbReference type="ARBA" id="ARBA00005046"/>
    </source>
</evidence>
<sequence>MAENNEKAAAPIKQYEVTDQPISVEETVSKVMSRNAGAITTFIGTVRELTNGKKTLYLQYEAYQSMAEKLLQDIGRDISERWPGARAAISHRTGILQISDIAVVIAVSTPHRKEAYEANAYAIEKIKELVPIWKKEYWENGESWIGDQQEQVSYPEGEPPGGNHG</sequence>
<accession>A0A7X2IYR3</accession>
<reference evidence="14 15" key="1">
    <citation type="submission" date="2019-11" db="EMBL/GenBank/DDBJ databases">
        <title>Bacillus lacus genome.</title>
        <authorList>
            <person name="Allen C.J."/>
            <person name="Newman J.D."/>
        </authorList>
    </citation>
    <scope>NUCLEOTIDE SEQUENCE [LARGE SCALE GENOMIC DNA]</scope>
    <source>
        <strain evidence="14 15">KCTC 33946</strain>
    </source>
</reference>
<organism evidence="14 15">
    <name type="scientific">Metabacillus lacus</name>
    <dbReference type="NCBI Taxonomy" id="1983721"/>
    <lineage>
        <taxon>Bacteria</taxon>
        <taxon>Bacillati</taxon>
        <taxon>Bacillota</taxon>
        <taxon>Bacilli</taxon>
        <taxon>Bacillales</taxon>
        <taxon>Bacillaceae</taxon>
        <taxon>Metabacillus</taxon>
    </lineage>
</organism>
<evidence type="ECO:0000256" key="8">
    <source>
        <dbReference type="ARBA" id="ARBA00026066"/>
    </source>
</evidence>
<gene>
    <name evidence="14" type="ORF">GJU40_05385</name>
</gene>
<name>A0A7X2IYR3_9BACI</name>
<dbReference type="GO" id="GO:0030366">
    <property type="term" value="F:molybdopterin synthase activity"/>
    <property type="evidence" value="ECO:0007669"/>
    <property type="project" value="UniProtKB-EC"/>
</dbReference>
<dbReference type="OrthoDB" id="9803224at2"/>
<evidence type="ECO:0000256" key="12">
    <source>
        <dbReference type="ARBA" id="ARBA00032474"/>
    </source>
</evidence>
<keyword evidence="6" id="KW-0501">Molybdenum cofactor biosynthesis</keyword>
<evidence type="ECO:0000256" key="7">
    <source>
        <dbReference type="ARBA" id="ARBA00025448"/>
    </source>
</evidence>
<dbReference type="Pfam" id="PF02391">
    <property type="entry name" value="MoaE"/>
    <property type="match status" value="1"/>
</dbReference>
<dbReference type="InterPro" id="IPR036563">
    <property type="entry name" value="MoaE_sf"/>
</dbReference>
<dbReference type="FunFam" id="3.90.1170.40:FF:000003">
    <property type="entry name" value="Molybdopterin converting factor subunit 2"/>
    <property type="match status" value="1"/>
</dbReference>
<dbReference type="Proteomes" id="UP000448867">
    <property type="component" value="Unassembled WGS sequence"/>
</dbReference>
<dbReference type="GO" id="GO:0006777">
    <property type="term" value="P:Mo-molybdopterin cofactor biosynthetic process"/>
    <property type="evidence" value="ECO:0007669"/>
    <property type="project" value="UniProtKB-KW"/>
</dbReference>
<dbReference type="InterPro" id="IPR003448">
    <property type="entry name" value="Mopterin_biosynth_MoaE"/>
</dbReference>
<dbReference type="CDD" id="cd00756">
    <property type="entry name" value="MoaE"/>
    <property type="match status" value="1"/>
</dbReference>
<evidence type="ECO:0000313" key="15">
    <source>
        <dbReference type="Proteomes" id="UP000448867"/>
    </source>
</evidence>
<evidence type="ECO:0000256" key="13">
    <source>
        <dbReference type="ARBA" id="ARBA00049878"/>
    </source>
</evidence>
<dbReference type="EC" id="2.8.1.12" evidence="3"/>
<comment type="similarity">
    <text evidence="2">Belongs to the MoaE family.</text>
</comment>
<comment type="caution">
    <text evidence="14">The sequence shown here is derived from an EMBL/GenBank/DDBJ whole genome shotgun (WGS) entry which is preliminary data.</text>
</comment>
<evidence type="ECO:0000256" key="11">
    <source>
        <dbReference type="ARBA" id="ARBA00030781"/>
    </source>
</evidence>
<proteinExistence type="inferred from homology"/>
<keyword evidence="5" id="KW-0808">Transferase</keyword>
<dbReference type="PANTHER" id="PTHR23404">
    <property type="entry name" value="MOLYBDOPTERIN SYNTHASE RELATED"/>
    <property type="match status" value="1"/>
</dbReference>
<evidence type="ECO:0000256" key="9">
    <source>
        <dbReference type="ARBA" id="ARBA00029745"/>
    </source>
</evidence>
<dbReference type="AlphaFoldDB" id="A0A7X2IYR3"/>
<comment type="pathway">
    <text evidence="1">Cofactor biosynthesis; molybdopterin biosynthesis.</text>
</comment>
<evidence type="ECO:0000256" key="3">
    <source>
        <dbReference type="ARBA" id="ARBA00011950"/>
    </source>
</evidence>
<protein>
    <recommendedName>
        <fullName evidence="4">Molybdopterin synthase catalytic subunit</fullName>
        <ecNumber evidence="3">2.8.1.12</ecNumber>
    </recommendedName>
    <alternativeName>
        <fullName evidence="11">MPT synthase subunit 2</fullName>
    </alternativeName>
    <alternativeName>
        <fullName evidence="9">Molybdenum cofactor biosynthesis protein E</fullName>
    </alternativeName>
    <alternativeName>
        <fullName evidence="10">Molybdopterin-converting factor large subunit</fullName>
    </alternativeName>
    <alternativeName>
        <fullName evidence="12">Molybdopterin-converting factor subunit 2</fullName>
    </alternativeName>
</protein>
<evidence type="ECO:0000256" key="6">
    <source>
        <dbReference type="ARBA" id="ARBA00023150"/>
    </source>
</evidence>
<dbReference type="RefSeq" id="WP_154306847.1">
    <property type="nucleotide sequence ID" value="NZ_WKKI01000006.1"/>
</dbReference>
<comment type="catalytic activity">
    <reaction evidence="13">
        <text>2 [molybdopterin-synthase sulfur-carrier protein]-C-terminal-Gly-aminoethanethioate + cyclic pyranopterin phosphate + H2O = molybdopterin + 2 [molybdopterin-synthase sulfur-carrier protein]-C-terminal Gly-Gly + 2 H(+)</text>
        <dbReference type="Rhea" id="RHEA:26333"/>
        <dbReference type="Rhea" id="RHEA-COMP:12202"/>
        <dbReference type="Rhea" id="RHEA-COMP:19907"/>
        <dbReference type="ChEBI" id="CHEBI:15377"/>
        <dbReference type="ChEBI" id="CHEBI:15378"/>
        <dbReference type="ChEBI" id="CHEBI:58698"/>
        <dbReference type="ChEBI" id="CHEBI:59648"/>
        <dbReference type="ChEBI" id="CHEBI:90778"/>
        <dbReference type="ChEBI" id="CHEBI:232372"/>
        <dbReference type="EC" id="2.8.1.12"/>
    </reaction>
</comment>
<evidence type="ECO:0000256" key="4">
    <source>
        <dbReference type="ARBA" id="ARBA00013858"/>
    </source>
</evidence>
<evidence type="ECO:0000313" key="14">
    <source>
        <dbReference type="EMBL" id="MRX71608.1"/>
    </source>
</evidence>
<comment type="function">
    <text evidence="7">Converts molybdopterin precursor Z into molybdopterin. This requires the incorporation of two sulfur atoms into precursor Z to generate a dithiolene group. The sulfur is provided by MoaD.</text>
</comment>
<comment type="subunit">
    <text evidence="8">Heterotetramer of 2 MoaD subunits and 2 MoaE subunits. Also stable as homodimer. The enzyme changes between these two forms during catalysis.</text>
</comment>
<dbReference type="SUPFAM" id="SSF54690">
    <property type="entry name" value="Molybdopterin synthase subunit MoaE"/>
    <property type="match status" value="1"/>
</dbReference>
<dbReference type="EMBL" id="WKKI01000006">
    <property type="protein sequence ID" value="MRX71608.1"/>
    <property type="molecule type" value="Genomic_DNA"/>
</dbReference>
<keyword evidence="15" id="KW-1185">Reference proteome</keyword>
<evidence type="ECO:0000256" key="2">
    <source>
        <dbReference type="ARBA" id="ARBA00005426"/>
    </source>
</evidence>